<keyword evidence="1" id="KW-1133">Transmembrane helix</keyword>
<dbReference type="SUPFAM" id="SSF82714">
    <property type="entry name" value="Multidrug efflux transporter AcrB TolC docking domain, DN and DC subdomains"/>
    <property type="match status" value="2"/>
</dbReference>
<dbReference type="PRINTS" id="PR00702">
    <property type="entry name" value="ACRIFLAVINRP"/>
</dbReference>
<proteinExistence type="predicted"/>
<evidence type="ECO:0000313" key="2">
    <source>
        <dbReference type="EMBL" id="MEK7951123.1"/>
    </source>
</evidence>
<dbReference type="Proteomes" id="UP001371305">
    <property type="component" value="Unassembled WGS sequence"/>
</dbReference>
<evidence type="ECO:0000256" key="1">
    <source>
        <dbReference type="SAM" id="Phobius"/>
    </source>
</evidence>
<organism evidence="2 3">
    <name type="scientific">Luteolibacter soli</name>
    <dbReference type="NCBI Taxonomy" id="3135280"/>
    <lineage>
        <taxon>Bacteria</taxon>
        <taxon>Pseudomonadati</taxon>
        <taxon>Verrucomicrobiota</taxon>
        <taxon>Verrucomicrobiia</taxon>
        <taxon>Verrucomicrobiales</taxon>
        <taxon>Verrucomicrobiaceae</taxon>
        <taxon>Luteolibacter</taxon>
    </lineage>
</organism>
<protein>
    <submittedName>
        <fullName evidence="2">Efflux RND transporter permease subunit</fullName>
    </submittedName>
</protein>
<dbReference type="Gene3D" id="3.30.2090.10">
    <property type="entry name" value="Multidrug efflux transporter AcrB TolC docking domain, DN and DC subdomains"/>
    <property type="match status" value="2"/>
</dbReference>
<keyword evidence="1" id="KW-0472">Membrane</keyword>
<dbReference type="RefSeq" id="WP_341404726.1">
    <property type="nucleotide sequence ID" value="NZ_JBBUKT010000004.1"/>
</dbReference>
<feature type="transmembrane region" description="Helical" evidence="1">
    <location>
        <begin position="1018"/>
        <end position="1041"/>
    </location>
</feature>
<keyword evidence="3" id="KW-1185">Reference proteome</keyword>
<name>A0ABU9AUB0_9BACT</name>
<accession>A0ABU9AUB0</accession>
<dbReference type="Gene3D" id="3.30.70.1430">
    <property type="entry name" value="Multidrug efflux transporter AcrB pore domain"/>
    <property type="match status" value="2"/>
</dbReference>
<evidence type="ECO:0000313" key="3">
    <source>
        <dbReference type="Proteomes" id="UP001371305"/>
    </source>
</evidence>
<feature type="transmembrane region" description="Helical" evidence="1">
    <location>
        <begin position="336"/>
        <end position="353"/>
    </location>
</feature>
<dbReference type="InterPro" id="IPR001036">
    <property type="entry name" value="Acrflvin-R"/>
</dbReference>
<gene>
    <name evidence="2" type="ORF">WKV53_11470</name>
</gene>
<feature type="transmembrane region" description="Helical" evidence="1">
    <location>
        <begin position="386"/>
        <end position="405"/>
    </location>
</feature>
<dbReference type="PANTHER" id="PTHR32063">
    <property type="match status" value="1"/>
</dbReference>
<dbReference type="Pfam" id="PF00873">
    <property type="entry name" value="ACR_tran"/>
    <property type="match status" value="1"/>
</dbReference>
<comment type="caution">
    <text evidence="2">The sequence shown here is derived from an EMBL/GenBank/DDBJ whole genome shotgun (WGS) entry which is preliminary data.</text>
</comment>
<feature type="transmembrane region" description="Helical" evidence="1">
    <location>
        <begin position="360"/>
        <end position="380"/>
    </location>
</feature>
<dbReference type="Gene3D" id="3.30.70.1440">
    <property type="entry name" value="Multidrug efflux transporter AcrB pore domain"/>
    <property type="match status" value="1"/>
</dbReference>
<feature type="transmembrane region" description="Helical" evidence="1">
    <location>
        <begin position="886"/>
        <end position="905"/>
    </location>
</feature>
<dbReference type="Gene3D" id="1.20.1640.10">
    <property type="entry name" value="Multidrug efflux transporter AcrB transmembrane domain"/>
    <property type="match status" value="2"/>
</dbReference>
<dbReference type="SUPFAM" id="SSF82693">
    <property type="entry name" value="Multidrug efflux transporter AcrB pore domain, PN1, PN2, PC1 and PC2 subdomains"/>
    <property type="match status" value="2"/>
</dbReference>
<feature type="transmembrane region" description="Helical" evidence="1">
    <location>
        <begin position="538"/>
        <end position="556"/>
    </location>
</feature>
<dbReference type="Gene3D" id="3.30.70.1320">
    <property type="entry name" value="Multidrug efflux transporter AcrB pore domain like"/>
    <property type="match status" value="1"/>
</dbReference>
<feature type="transmembrane region" description="Helical" evidence="1">
    <location>
        <begin position="431"/>
        <end position="452"/>
    </location>
</feature>
<feature type="transmembrane region" description="Helical" evidence="1">
    <location>
        <begin position="987"/>
        <end position="1006"/>
    </location>
</feature>
<dbReference type="PANTHER" id="PTHR32063:SF8">
    <property type="entry name" value="CATION EFFLUX PROTEIN"/>
    <property type="match status" value="1"/>
</dbReference>
<dbReference type="InterPro" id="IPR027463">
    <property type="entry name" value="AcrB_DN_DC_subdom"/>
</dbReference>
<reference evidence="2 3" key="1">
    <citation type="submission" date="2024-04" db="EMBL/GenBank/DDBJ databases">
        <title>Luteolibacter sp. isolated from soil.</title>
        <authorList>
            <person name="An J."/>
        </authorList>
    </citation>
    <scope>NUCLEOTIDE SEQUENCE [LARGE SCALE GENOMIC DNA]</scope>
    <source>
        <strain evidence="2 3">Y139</strain>
    </source>
</reference>
<feature type="transmembrane region" description="Helical" evidence="1">
    <location>
        <begin position="938"/>
        <end position="958"/>
    </location>
</feature>
<dbReference type="EMBL" id="JBBUKT010000004">
    <property type="protein sequence ID" value="MEK7951123.1"/>
    <property type="molecule type" value="Genomic_DNA"/>
</dbReference>
<feature type="transmembrane region" description="Helical" evidence="1">
    <location>
        <begin position="912"/>
        <end position="932"/>
    </location>
</feature>
<dbReference type="SUPFAM" id="SSF82866">
    <property type="entry name" value="Multidrug efflux transporter AcrB transmembrane domain"/>
    <property type="match status" value="2"/>
</dbReference>
<sequence>MWIVLFALRYKYTIGVLGILILLFGVLSARRMSTDILPRVDSPEITIVWSYNGLSAAEMASKISSFSEIATLNSVDDLLEVRSETSNGVGLVKLKFQAYVDINTALAQATSVSQTIIRRMPAGTTPPLIIRTSPSSVPILQMVISSDTMTGGQLFDYARLTLRAALQSVPGMRISLPYGGAARQVMVDLNPEALNAFDISAAEVNAAVGRQNLTLPSGSIREGGRELPVELNASPENIQGFLDLPIRSVDGRTILLRDLANVRDGEAVSSNVARLNGQNAVMISILKLGNASTVDIIDGIMQRMPEIRASAPPGMSVEPIFDQSVFVRAAVHGVEHEIMLVGGLVAAVVLLFLGSWRSTLIVLTSIPLALLCSIIGLSLVGATFNLMTLGGLALAIGILVDNALVEIENIKRQISLGKTVKQAIVDGAREVAFPEFVSTISICIVFLPIFLLSGTASYVFRPLALAVVFAMIASYLLARTLVPTLASIILPAEAAAEKKREGKPARGLGMIHHGIESGVDRLAEFQGGILRFLMRWKIVILIPVLIAASIGVFSAWKSGREFFPKTDAGLIRLFVRIPSGIRVEDTARAMADIQREIRTVIPANELQFIVENIGAPSSINQAYVETTSVTSADGEILVQLHGEHGPSAGYEEKIREMLAAKFPDVQSFFRPADATSQTLASGAPTTFEVRFMGRDVPGNLVLAKKLRDDFSKVRGAVDVTLREVLDQPGYAIRVDRARAATFGIAQQDVANAMLAALGSGGSVAPNYWSDPSTGAAYDVQVIAPPTNLNSVEQLLNLPIRASAGTSAPVPLRAFATVIEKKAPASVSRTTLQPTFTLVANASGRDLGSLTNELEGMLANLRKQQKPGNKIELTGQAALMKSAYSELIGGLGLAAVLVFLVMVVNFQSWTLPFVAISGLPVAVSGALFGLWVTGTPLSVPALMGIIMVVGVSTANSVLVSSFARDRFDQGESAMDAAIEAATTRLRPVMMTALAMILGVIPMALGHAEGGEQNAPLGRAVIGGLLFGTMASLFIVPVAFAFVRARFYPKKDESEEALDDAVLAAPTS</sequence>
<keyword evidence="1" id="KW-0812">Transmembrane</keyword>